<dbReference type="SUPFAM" id="SSF49870">
    <property type="entry name" value="Osmotin, thaumatin-like protein"/>
    <property type="match status" value="1"/>
</dbReference>
<dbReference type="PANTHER" id="PTHR27009">
    <property type="entry name" value="RUST RESISTANCE KINASE LR10-RELATED"/>
    <property type="match status" value="1"/>
</dbReference>
<evidence type="ECO:0000256" key="3">
    <source>
        <dbReference type="ARBA" id="ARBA00022679"/>
    </source>
</evidence>
<dbReference type="SUPFAM" id="SSF56112">
    <property type="entry name" value="Protein kinase-like (PK-like)"/>
    <property type="match status" value="1"/>
</dbReference>
<keyword evidence="2" id="KW-0723">Serine/threonine-protein kinase</keyword>
<dbReference type="Gene3D" id="3.30.200.20">
    <property type="entry name" value="Phosphorylase Kinase, domain 1"/>
    <property type="match status" value="1"/>
</dbReference>
<dbReference type="PROSITE" id="PS51367">
    <property type="entry name" value="THAUMATIN_2"/>
    <property type="match status" value="1"/>
</dbReference>
<evidence type="ECO:0000256" key="14">
    <source>
        <dbReference type="SAM" id="SignalP"/>
    </source>
</evidence>
<dbReference type="InterPro" id="IPR008271">
    <property type="entry name" value="Ser/Thr_kinase_AS"/>
</dbReference>
<evidence type="ECO:0000256" key="9">
    <source>
        <dbReference type="ARBA" id="ARBA00022989"/>
    </source>
</evidence>
<dbReference type="PROSITE" id="PS50011">
    <property type="entry name" value="PROTEIN_KINASE_DOM"/>
    <property type="match status" value="1"/>
</dbReference>
<accession>A0A3P6D0L4</accession>
<dbReference type="FunFam" id="2.60.110.10:FF:000004">
    <property type="entry name" value="THAUMATIN-LIKE PROTEIN 1"/>
    <property type="match status" value="1"/>
</dbReference>
<dbReference type="GO" id="GO:0004674">
    <property type="term" value="F:protein serine/threonine kinase activity"/>
    <property type="evidence" value="ECO:0007669"/>
    <property type="project" value="UniProtKB-KW"/>
</dbReference>
<dbReference type="InterPro" id="IPR017949">
    <property type="entry name" value="Thaumatin_CS"/>
</dbReference>
<dbReference type="Pfam" id="PF07714">
    <property type="entry name" value="PK_Tyr_Ser-Thr"/>
    <property type="match status" value="1"/>
</dbReference>
<dbReference type="EMBL" id="LR031873">
    <property type="protein sequence ID" value="VDD16241.1"/>
    <property type="molecule type" value="Genomic_DNA"/>
</dbReference>
<organism evidence="16">
    <name type="scientific">Brassica oleracea</name>
    <name type="common">Wild cabbage</name>
    <dbReference type="NCBI Taxonomy" id="3712"/>
    <lineage>
        <taxon>Eukaryota</taxon>
        <taxon>Viridiplantae</taxon>
        <taxon>Streptophyta</taxon>
        <taxon>Embryophyta</taxon>
        <taxon>Tracheophyta</taxon>
        <taxon>Spermatophyta</taxon>
        <taxon>Magnoliopsida</taxon>
        <taxon>eudicotyledons</taxon>
        <taxon>Gunneridae</taxon>
        <taxon>Pentapetalae</taxon>
        <taxon>rosids</taxon>
        <taxon>malvids</taxon>
        <taxon>Brassicales</taxon>
        <taxon>Brassicaceae</taxon>
        <taxon>Brassiceae</taxon>
        <taxon>Brassica</taxon>
    </lineage>
</organism>
<feature type="chain" id="PRO_5018051171" description="Protein kinase domain-containing protein" evidence="14">
    <location>
        <begin position="22"/>
        <end position="720"/>
    </location>
</feature>
<dbReference type="InterPro" id="IPR001245">
    <property type="entry name" value="Ser-Thr/Tyr_kinase_cat_dom"/>
</dbReference>
<dbReference type="FunFam" id="1.10.510.10:FF:000590">
    <property type="entry name" value="PR5-like receptor kinase"/>
    <property type="match status" value="1"/>
</dbReference>
<keyword evidence="6 12" id="KW-0547">Nucleotide-binding</keyword>
<dbReference type="SMART" id="SM00220">
    <property type="entry name" value="S_TKc"/>
    <property type="match status" value="1"/>
</dbReference>
<dbReference type="Gene3D" id="1.10.510.10">
    <property type="entry name" value="Transferase(Phosphotransferase) domain 1"/>
    <property type="match status" value="1"/>
</dbReference>
<evidence type="ECO:0000256" key="6">
    <source>
        <dbReference type="ARBA" id="ARBA00022741"/>
    </source>
</evidence>
<dbReference type="PROSITE" id="PS00108">
    <property type="entry name" value="PROTEIN_KINASE_ST"/>
    <property type="match status" value="1"/>
</dbReference>
<keyword evidence="9 13" id="KW-1133">Transmembrane helix</keyword>
<dbReference type="InterPro" id="IPR045874">
    <property type="entry name" value="LRK10/LRL21-25-like"/>
</dbReference>
<evidence type="ECO:0000256" key="4">
    <source>
        <dbReference type="ARBA" id="ARBA00022692"/>
    </source>
</evidence>
<keyword evidence="3" id="KW-0808">Transferase</keyword>
<evidence type="ECO:0000256" key="10">
    <source>
        <dbReference type="ARBA" id="ARBA00023136"/>
    </source>
</evidence>
<evidence type="ECO:0000256" key="13">
    <source>
        <dbReference type="SAM" id="Phobius"/>
    </source>
</evidence>
<dbReference type="GO" id="GO:0016020">
    <property type="term" value="C:membrane"/>
    <property type="evidence" value="ECO:0007669"/>
    <property type="project" value="UniProtKB-SubCell"/>
</dbReference>
<feature type="domain" description="Protein kinase" evidence="15">
    <location>
        <begin position="382"/>
        <end position="673"/>
    </location>
</feature>
<dbReference type="AlphaFoldDB" id="A0A3P6D0L4"/>
<evidence type="ECO:0000256" key="8">
    <source>
        <dbReference type="ARBA" id="ARBA00022840"/>
    </source>
</evidence>
<dbReference type="InterPro" id="IPR011009">
    <property type="entry name" value="Kinase-like_dom_sf"/>
</dbReference>
<comment type="subcellular location">
    <subcellularLocation>
        <location evidence="1">Membrane</location>
        <topology evidence="1">Single-pass type I membrane protein</topology>
    </subcellularLocation>
</comment>
<dbReference type="GO" id="GO:0005524">
    <property type="term" value="F:ATP binding"/>
    <property type="evidence" value="ECO:0007669"/>
    <property type="project" value="UniProtKB-UniRule"/>
</dbReference>
<gene>
    <name evidence="16" type="ORF">BOLC4T28558H</name>
</gene>
<keyword evidence="11" id="KW-0325">Glycoprotein</keyword>
<keyword evidence="4 13" id="KW-0812">Transmembrane</keyword>
<evidence type="ECO:0000256" key="11">
    <source>
        <dbReference type="ARBA" id="ARBA00023180"/>
    </source>
</evidence>
<dbReference type="FunFam" id="3.30.200.20:FF:000644">
    <property type="entry name" value="Suppressor of npr1-1 constitutive 4"/>
    <property type="match status" value="1"/>
</dbReference>
<dbReference type="Gene3D" id="2.60.110.10">
    <property type="entry name" value="Thaumatin"/>
    <property type="match status" value="1"/>
</dbReference>
<feature type="transmembrane region" description="Helical" evidence="13">
    <location>
        <begin position="326"/>
        <end position="346"/>
    </location>
</feature>
<dbReference type="InterPro" id="IPR001938">
    <property type="entry name" value="Thaumatin"/>
</dbReference>
<keyword evidence="10 13" id="KW-0472">Membrane</keyword>
<dbReference type="Pfam" id="PF00314">
    <property type="entry name" value="Thaumatin"/>
    <property type="match status" value="1"/>
</dbReference>
<evidence type="ECO:0000259" key="15">
    <source>
        <dbReference type="PROSITE" id="PS50011"/>
    </source>
</evidence>
<dbReference type="InterPro" id="IPR017441">
    <property type="entry name" value="Protein_kinase_ATP_BS"/>
</dbReference>
<dbReference type="SMART" id="SM00205">
    <property type="entry name" value="THN"/>
    <property type="match status" value="1"/>
</dbReference>
<feature type="signal peptide" evidence="14">
    <location>
        <begin position="1"/>
        <end position="21"/>
    </location>
</feature>
<evidence type="ECO:0000313" key="16">
    <source>
        <dbReference type="EMBL" id="VDD16241.1"/>
    </source>
</evidence>
<sequence length="720" mass="79968">MALRIALLLFLASHLSISVMSTRSFTVENKCDYTVWPATFNYQGSVDTTGFILEKGETRTINTTSSWIGNLWGRTLCSTNSTGYFSCITGDCGSGDMECSNAGEPPATLAEFNLANDGGNDYYDVSVINGYNLPVLVTPENGTCESIGCVVDIKKTCPTDLWINRTDIRSNDPYACRTSCQKNQTRELCCVGLYQEVGVPPQECKRTIYSETFNRECPGAYSYAYDSNSSTFTCPYSSNFVIQFCPGPSITTFLGIHIIKFFWEGSILKKMNLKWFAVHNVDAKQKVLPFMFSGSISTAEPPLAPSVSPSTKKTLAGEKGKSSLKLILILGGSSVFTMIIIIVIVIKVRVNNRRKSDLDGKNIQAVVMLKRFSYAQVKKMTKSFADVLGRGGFGTVYKGKLPDGSRDVAVKILKESNENGEDFINEVASMSRTSHVNIVSLLGFCYEGSKKAIIYEFMPNGSLDKFISEKMSEKMEWKTLYNIAVGVSRGLEYLHNRCVTRIVHFDIKPQNILMDGDSCPKISDFGLAKLCKNNESIMSMLDARGTAGYIAPEVFSKNFGGVSHKSDVYSYGMVVLEMIGARDKEKAQNFESNNKSSMYFPDWIYKDVENGKIMSFFEDQITEEEDETLVKKMVLVGLWCIQTNPFDRPSMNKVVEMLEGSLEALMIPPKPLLSIPAIAAQRSAGEVQDTSSFSKPSQDTSLYSEEALQEITEEYYLRSS</sequence>
<dbReference type="CDD" id="cd09218">
    <property type="entry name" value="TLP-PA"/>
    <property type="match status" value="1"/>
</dbReference>
<dbReference type="InterPro" id="IPR037176">
    <property type="entry name" value="Osmotin/thaumatin-like_sf"/>
</dbReference>
<keyword evidence="5 14" id="KW-0732">Signal</keyword>
<proteinExistence type="predicted"/>
<dbReference type="PROSITE" id="PS00316">
    <property type="entry name" value="THAUMATIN_1"/>
    <property type="match status" value="1"/>
</dbReference>
<feature type="binding site" evidence="12">
    <location>
        <position position="411"/>
    </location>
    <ligand>
        <name>ATP</name>
        <dbReference type="ChEBI" id="CHEBI:30616"/>
    </ligand>
</feature>
<keyword evidence="8 12" id="KW-0067">ATP-binding</keyword>
<name>A0A3P6D0L4_BRAOL</name>
<protein>
    <recommendedName>
        <fullName evidence="15">Protein kinase domain-containing protein</fullName>
    </recommendedName>
</protein>
<dbReference type="InterPro" id="IPR000719">
    <property type="entry name" value="Prot_kinase_dom"/>
</dbReference>
<evidence type="ECO:0000256" key="2">
    <source>
        <dbReference type="ARBA" id="ARBA00022527"/>
    </source>
</evidence>
<dbReference type="PRINTS" id="PR00347">
    <property type="entry name" value="THAUMATIN"/>
</dbReference>
<evidence type="ECO:0000256" key="12">
    <source>
        <dbReference type="PROSITE-ProRule" id="PRU10141"/>
    </source>
</evidence>
<evidence type="ECO:0000256" key="5">
    <source>
        <dbReference type="ARBA" id="ARBA00022729"/>
    </source>
</evidence>
<reference evidence="16" key="1">
    <citation type="submission" date="2018-11" db="EMBL/GenBank/DDBJ databases">
        <authorList>
            <consortium name="Genoscope - CEA"/>
            <person name="William W."/>
        </authorList>
    </citation>
    <scope>NUCLEOTIDE SEQUENCE</scope>
</reference>
<evidence type="ECO:0000256" key="7">
    <source>
        <dbReference type="ARBA" id="ARBA00022777"/>
    </source>
</evidence>
<dbReference type="PROSITE" id="PS00107">
    <property type="entry name" value="PROTEIN_KINASE_ATP"/>
    <property type="match status" value="1"/>
</dbReference>
<evidence type="ECO:0000256" key="1">
    <source>
        <dbReference type="ARBA" id="ARBA00004479"/>
    </source>
</evidence>
<keyword evidence="7" id="KW-0418">Kinase</keyword>